<dbReference type="PANTHER" id="PTHR42643">
    <property type="entry name" value="IONOTROPIC RECEPTOR 20A-RELATED"/>
    <property type="match status" value="1"/>
</dbReference>
<evidence type="ECO:0000256" key="5">
    <source>
        <dbReference type="ARBA" id="ARBA00023136"/>
    </source>
</evidence>
<dbReference type="GO" id="GO:0005886">
    <property type="term" value="C:plasma membrane"/>
    <property type="evidence" value="ECO:0007669"/>
    <property type="project" value="UniProtKB-SubCell"/>
</dbReference>
<keyword evidence="6" id="KW-0675">Receptor</keyword>
<sequence>MFTSTNSSDIIGFLQLLTLQREFSEALIGLIRHAEKEQYFHTIIYANCEDEIQCQATLPACDISTIAQGLNVPMIQIKWNASLHLASWLNREVFTLMPMSGIGSRDEEMLENLWMILRNNVKSRLLLLFGETAKDEYIWRILKFCCDHSAINVVALKQNFLHTQVFYTPKLFPEFEILTRTFEILSPQILYHDQVKNMFGFPLLLRLNKKNTRAYIIENADNKLTLGGHLGHFFEEFAKCHNATISLPGYNLDADSAPFQILELFLANGSYNMIMSLYLTNLGSDIVFSNIYDFEDWCVMVPTERFFPAYMFYGKIFSRRIALLIVSVVLILAVLIAVTYWLEGYSLHLKIIALKVYVFNGVLGQSFQTDTRFTGVRSCLCLLAFLLGIIVNTTYVAYLQTYNTEPPAEKALNTWDDIRASETQMALFEGEIASVAYFDETILTRIRIKIYSNQSEFFELRDGFDTRYVYPVPSPQWSIYDQQQKFFSKPKFRLSNICFVKTSGLRVPMEPNSMFEEAVNFMSAQIFETGLLTYWKALAFIEGVRMKRITLLDTSILRGFVPMKIEDMKLFALVYVAMIAISSLCFIGEVCWFQRRECACVLFRKINILKQG</sequence>
<proteinExistence type="predicted"/>
<accession>A0A905STH6</accession>
<evidence type="ECO:0000256" key="7">
    <source>
        <dbReference type="ARBA" id="ARBA00023180"/>
    </source>
</evidence>
<protein>
    <recommendedName>
        <fullName evidence="11">Ionotropic glutamate receptor C-terminal domain-containing protein</fullName>
    </recommendedName>
</protein>
<dbReference type="AlphaFoldDB" id="A0A905STH6"/>
<keyword evidence="5 8" id="KW-0472">Membrane</keyword>
<name>A0A905STH6_STOCA</name>
<evidence type="ECO:0000256" key="1">
    <source>
        <dbReference type="ARBA" id="ARBA00004651"/>
    </source>
</evidence>
<feature type="transmembrane region" description="Helical" evidence="8">
    <location>
        <begin position="321"/>
        <end position="341"/>
    </location>
</feature>
<dbReference type="EnsemblMetazoa" id="SCAU016992-RA">
    <property type="protein sequence ID" value="SCAU016992-PA"/>
    <property type="gene ID" value="SCAU016992"/>
</dbReference>
<evidence type="ECO:0000256" key="6">
    <source>
        <dbReference type="ARBA" id="ARBA00023170"/>
    </source>
</evidence>
<evidence type="ECO:0000256" key="4">
    <source>
        <dbReference type="ARBA" id="ARBA00022989"/>
    </source>
</evidence>
<evidence type="ECO:0000256" key="8">
    <source>
        <dbReference type="SAM" id="Phobius"/>
    </source>
</evidence>
<comment type="subcellular location">
    <subcellularLocation>
        <location evidence="1">Cell membrane</location>
        <topology evidence="1">Multi-pass membrane protein</topology>
    </subcellularLocation>
</comment>
<dbReference type="Proteomes" id="UP000095300">
    <property type="component" value="Unassembled WGS sequence"/>
</dbReference>
<organism evidence="9 10">
    <name type="scientific">Stomoxys calcitrans</name>
    <name type="common">Stable fly</name>
    <name type="synonym">Conops calcitrans</name>
    <dbReference type="NCBI Taxonomy" id="35570"/>
    <lineage>
        <taxon>Eukaryota</taxon>
        <taxon>Metazoa</taxon>
        <taxon>Ecdysozoa</taxon>
        <taxon>Arthropoda</taxon>
        <taxon>Hexapoda</taxon>
        <taxon>Insecta</taxon>
        <taxon>Pterygota</taxon>
        <taxon>Neoptera</taxon>
        <taxon>Endopterygota</taxon>
        <taxon>Diptera</taxon>
        <taxon>Brachycera</taxon>
        <taxon>Muscomorpha</taxon>
        <taxon>Muscoidea</taxon>
        <taxon>Muscidae</taxon>
        <taxon>Stomoxys</taxon>
    </lineage>
</organism>
<dbReference type="InterPro" id="IPR052192">
    <property type="entry name" value="Insect_Ionotropic_Sensory_Rcpt"/>
</dbReference>
<evidence type="ECO:0000256" key="2">
    <source>
        <dbReference type="ARBA" id="ARBA00022475"/>
    </source>
</evidence>
<dbReference type="PANTHER" id="PTHR42643:SF41">
    <property type="entry name" value="IONOTROPIC RECEPTOR 20A-RELATED"/>
    <property type="match status" value="1"/>
</dbReference>
<evidence type="ECO:0000313" key="10">
    <source>
        <dbReference type="Proteomes" id="UP000095300"/>
    </source>
</evidence>
<keyword evidence="10" id="KW-1185">Reference proteome</keyword>
<keyword evidence="7" id="KW-0325">Glycoprotein</keyword>
<evidence type="ECO:0008006" key="11">
    <source>
        <dbReference type="Google" id="ProtNLM"/>
    </source>
</evidence>
<keyword evidence="3 8" id="KW-0812">Transmembrane</keyword>
<reference evidence="9" key="1">
    <citation type="submission" date="2022-10" db="UniProtKB">
        <authorList>
            <consortium name="EnsemblMetazoa"/>
        </authorList>
    </citation>
    <scope>IDENTIFICATION</scope>
    <source>
        <strain evidence="9">USDA</strain>
    </source>
</reference>
<evidence type="ECO:0000256" key="3">
    <source>
        <dbReference type="ARBA" id="ARBA00022692"/>
    </source>
</evidence>
<keyword evidence="2" id="KW-1003">Cell membrane</keyword>
<evidence type="ECO:0000313" key="9">
    <source>
        <dbReference type="EnsemblMetazoa" id="SCAU016992-PA"/>
    </source>
</evidence>
<feature type="transmembrane region" description="Helical" evidence="8">
    <location>
        <begin position="379"/>
        <end position="398"/>
    </location>
</feature>
<feature type="transmembrane region" description="Helical" evidence="8">
    <location>
        <begin position="570"/>
        <end position="593"/>
    </location>
</feature>
<keyword evidence="4 8" id="KW-1133">Transmembrane helix</keyword>